<keyword evidence="4" id="KW-0472">Membrane</keyword>
<dbReference type="InterPro" id="IPR012944">
    <property type="entry name" value="SusD_RagB_dom"/>
</dbReference>
<keyword evidence="5" id="KW-0998">Cell outer membrane</keyword>
<evidence type="ECO:0000256" key="2">
    <source>
        <dbReference type="ARBA" id="ARBA00006275"/>
    </source>
</evidence>
<feature type="domain" description="RagB/SusD" evidence="7">
    <location>
        <begin position="343"/>
        <end position="455"/>
    </location>
</feature>
<organism evidence="9 10">
    <name type="scientific">Sediminicola luteus</name>
    <dbReference type="NCBI Taxonomy" id="319238"/>
    <lineage>
        <taxon>Bacteria</taxon>
        <taxon>Pseudomonadati</taxon>
        <taxon>Bacteroidota</taxon>
        <taxon>Flavobacteriia</taxon>
        <taxon>Flavobacteriales</taxon>
        <taxon>Flavobacteriaceae</taxon>
        <taxon>Sediminicola</taxon>
    </lineage>
</organism>
<reference evidence="9 10" key="1">
    <citation type="submission" date="2024-07" db="EMBL/GenBank/DDBJ databases">
        <title>The genome sequence of type strain Sediminicola luteus GDMCC 1.2596T.</title>
        <authorList>
            <person name="Liu Y."/>
        </authorList>
    </citation>
    <scope>NUCLEOTIDE SEQUENCE [LARGE SCALE GENOMIC DNA]</scope>
    <source>
        <strain evidence="9 10">GDMCC 1.2596</strain>
    </source>
</reference>
<comment type="subcellular location">
    <subcellularLocation>
        <location evidence="1">Cell outer membrane</location>
    </subcellularLocation>
</comment>
<dbReference type="Gene3D" id="1.25.40.900">
    <property type="match status" value="1"/>
</dbReference>
<dbReference type="CDD" id="cd08977">
    <property type="entry name" value="SusD"/>
    <property type="match status" value="1"/>
</dbReference>
<evidence type="ECO:0000313" key="10">
    <source>
        <dbReference type="Proteomes" id="UP001549773"/>
    </source>
</evidence>
<comment type="caution">
    <text evidence="9">The sequence shown here is derived from an EMBL/GenBank/DDBJ whole genome shotgun (WGS) entry which is preliminary data.</text>
</comment>
<dbReference type="Gene3D" id="1.25.40.390">
    <property type="match status" value="1"/>
</dbReference>
<feature type="chain" id="PRO_5046789548" evidence="6">
    <location>
        <begin position="23"/>
        <end position="457"/>
    </location>
</feature>
<dbReference type="SUPFAM" id="SSF48452">
    <property type="entry name" value="TPR-like"/>
    <property type="match status" value="1"/>
</dbReference>
<evidence type="ECO:0000256" key="5">
    <source>
        <dbReference type="ARBA" id="ARBA00023237"/>
    </source>
</evidence>
<evidence type="ECO:0000259" key="7">
    <source>
        <dbReference type="Pfam" id="PF07980"/>
    </source>
</evidence>
<evidence type="ECO:0000256" key="1">
    <source>
        <dbReference type="ARBA" id="ARBA00004442"/>
    </source>
</evidence>
<dbReference type="Gene3D" id="2.20.20.130">
    <property type="match status" value="1"/>
</dbReference>
<dbReference type="Proteomes" id="UP001549773">
    <property type="component" value="Unassembled WGS sequence"/>
</dbReference>
<name>A0ABV2U1E2_9FLAO</name>
<keyword evidence="10" id="KW-1185">Reference proteome</keyword>
<evidence type="ECO:0000259" key="8">
    <source>
        <dbReference type="Pfam" id="PF14322"/>
    </source>
</evidence>
<feature type="signal peptide" evidence="6">
    <location>
        <begin position="1"/>
        <end position="22"/>
    </location>
</feature>
<evidence type="ECO:0000313" key="9">
    <source>
        <dbReference type="EMBL" id="MET7030570.1"/>
    </source>
</evidence>
<protein>
    <submittedName>
        <fullName evidence="9">RagB/SusD family nutrient uptake outer membrane protein</fullName>
    </submittedName>
</protein>
<evidence type="ECO:0000256" key="4">
    <source>
        <dbReference type="ARBA" id="ARBA00023136"/>
    </source>
</evidence>
<evidence type="ECO:0000256" key="3">
    <source>
        <dbReference type="ARBA" id="ARBA00022729"/>
    </source>
</evidence>
<dbReference type="PROSITE" id="PS51257">
    <property type="entry name" value="PROKAR_LIPOPROTEIN"/>
    <property type="match status" value="1"/>
</dbReference>
<dbReference type="Pfam" id="PF07980">
    <property type="entry name" value="SusD_RagB"/>
    <property type="match status" value="1"/>
</dbReference>
<feature type="domain" description="SusD-like N-terminal" evidence="8">
    <location>
        <begin position="35"/>
        <end position="228"/>
    </location>
</feature>
<dbReference type="RefSeq" id="WP_354619366.1">
    <property type="nucleotide sequence ID" value="NZ_JBEWYP010000009.1"/>
</dbReference>
<accession>A0ABV2U1E2</accession>
<keyword evidence="3 6" id="KW-0732">Signal</keyword>
<dbReference type="Pfam" id="PF14322">
    <property type="entry name" value="SusD-like_3"/>
    <property type="match status" value="1"/>
</dbReference>
<dbReference type="EMBL" id="JBEWYP010000009">
    <property type="protein sequence ID" value="MET7030570.1"/>
    <property type="molecule type" value="Genomic_DNA"/>
</dbReference>
<comment type="similarity">
    <text evidence="2">Belongs to the SusD family.</text>
</comment>
<gene>
    <name evidence="9" type="ORF">ABXZ32_14270</name>
</gene>
<proteinExistence type="inferred from homology"/>
<dbReference type="InterPro" id="IPR011990">
    <property type="entry name" value="TPR-like_helical_dom_sf"/>
</dbReference>
<sequence>MRKINKLFIMSVLAAATMVSCSEDSLDPTLAVNKSVETSINTEEDLQGILLGMYNRLTSTQYYGRDIIIYGDARSDNAFSNGNSGRFVTVSTMAMTETDGQATGTWTQIYEVIASANIVIGAEVTGDETTINHIKAQAYAVRALAHFDALRLYGQQHVQSGGLSALGVPYVTEFKGENLLPTRNTVGEVKALIEEDFATALSLMSQSLNDPSKQYITTHAVNGLWSRVEIYFGDYQKALTAAAAVVNSNEFSIVPAGDFVASWSIDGAVNSIFELAVNNNDNNGINGLANIYRGNTYGDIQAYDAFANIFDAGDIRGSAEMIDVDGAGNLRNIGKYPSATFDDNISIIRYEEVVLNYAEALQNTGGNGLVFLNSIATNRNALPYATASQANILLERRKELSFEGFRFDDLARSNMDIPNLDPNQAGPAYGSFNYAFPIPAVETNANSNMVQNFGYSN</sequence>
<dbReference type="InterPro" id="IPR033985">
    <property type="entry name" value="SusD-like_N"/>
</dbReference>
<evidence type="ECO:0000256" key="6">
    <source>
        <dbReference type="SAM" id="SignalP"/>
    </source>
</evidence>